<evidence type="ECO:0000256" key="1">
    <source>
        <dbReference type="SAM" id="MobiDB-lite"/>
    </source>
</evidence>
<dbReference type="PROSITE" id="PS50918">
    <property type="entry name" value="WWE"/>
    <property type="match status" value="1"/>
</dbReference>
<sequence>MNRYEIGPRARPTGAPRTRAQGTRPRARPRGAPRGRPATSTATPTATPNPARPEASASPHQQRTTADSRACTTPSSTTRPQATPRRGTASPISEFRPKSPSAEEDKPPSLSPRGRSADAASQDDCEDEAVGQLGRGQCVWQWQRTKGGFRNYTADQNGQIEKAYQRGQSKVRIKSGQDGKTVMEIFFVDMVQLDPKSRNIRSVRRVGVKVWHVEWRRHAHAMARSIFHGGSRWESYEKCKKRQHGLLGIGEGEEEGDLSFSHLGPVDTFSSQIVYSEKNRQHLH</sequence>
<feature type="domain" description="WWE" evidence="2">
    <location>
        <begin position="125"/>
        <end position="205"/>
    </location>
</feature>
<comment type="caution">
    <text evidence="3">The sequence shown here is derived from an EMBL/GenBank/DDBJ whole genome shotgun (WGS) entry which is preliminary data.</text>
</comment>
<gene>
    <name evidence="3" type="ORF">PCOR1329_LOCUS65405</name>
</gene>
<evidence type="ECO:0000259" key="2">
    <source>
        <dbReference type="PROSITE" id="PS50918"/>
    </source>
</evidence>
<dbReference type="SUPFAM" id="SSF117839">
    <property type="entry name" value="WWE domain"/>
    <property type="match status" value="1"/>
</dbReference>
<reference evidence="3" key="1">
    <citation type="submission" date="2023-10" db="EMBL/GenBank/DDBJ databases">
        <authorList>
            <person name="Chen Y."/>
            <person name="Shah S."/>
            <person name="Dougan E. K."/>
            <person name="Thang M."/>
            <person name="Chan C."/>
        </authorList>
    </citation>
    <scope>NUCLEOTIDE SEQUENCE [LARGE SCALE GENOMIC DNA]</scope>
</reference>
<accession>A0ABN9WE58</accession>
<dbReference type="InterPro" id="IPR004170">
    <property type="entry name" value="WWE_dom"/>
</dbReference>
<feature type="compositionally biased region" description="Low complexity" evidence="1">
    <location>
        <begin position="34"/>
        <end position="55"/>
    </location>
</feature>
<organism evidence="3 4">
    <name type="scientific">Prorocentrum cordatum</name>
    <dbReference type="NCBI Taxonomy" id="2364126"/>
    <lineage>
        <taxon>Eukaryota</taxon>
        <taxon>Sar</taxon>
        <taxon>Alveolata</taxon>
        <taxon>Dinophyceae</taxon>
        <taxon>Prorocentrales</taxon>
        <taxon>Prorocentraceae</taxon>
        <taxon>Prorocentrum</taxon>
    </lineage>
</organism>
<protein>
    <recommendedName>
        <fullName evidence="2">WWE domain-containing protein</fullName>
    </recommendedName>
</protein>
<feature type="compositionally biased region" description="Polar residues" evidence="1">
    <location>
        <begin position="58"/>
        <end position="81"/>
    </location>
</feature>
<feature type="compositionally biased region" description="Low complexity" evidence="1">
    <location>
        <begin position="7"/>
        <end position="24"/>
    </location>
</feature>
<keyword evidence="4" id="KW-1185">Reference proteome</keyword>
<feature type="compositionally biased region" description="Basic and acidic residues" evidence="1">
    <location>
        <begin position="95"/>
        <end position="107"/>
    </location>
</feature>
<evidence type="ECO:0000313" key="4">
    <source>
        <dbReference type="Proteomes" id="UP001189429"/>
    </source>
</evidence>
<dbReference type="Pfam" id="PF02825">
    <property type="entry name" value="WWE"/>
    <property type="match status" value="1"/>
</dbReference>
<dbReference type="EMBL" id="CAUYUJ010018378">
    <property type="protein sequence ID" value="CAK0883125.1"/>
    <property type="molecule type" value="Genomic_DNA"/>
</dbReference>
<evidence type="ECO:0000313" key="3">
    <source>
        <dbReference type="EMBL" id="CAK0883125.1"/>
    </source>
</evidence>
<feature type="region of interest" description="Disordered" evidence="1">
    <location>
        <begin position="1"/>
        <end position="128"/>
    </location>
</feature>
<dbReference type="Proteomes" id="UP001189429">
    <property type="component" value="Unassembled WGS sequence"/>
</dbReference>
<dbReference type="InterPro" id="IPR037197">
    <property type="entry name" value="WWE_dom_sf"/>
</dbReference>
<proteinExistence type="predicted"/>
<dbReference type="Gene3D" id="3.30.720.50">
    <property type="match status" value="1"/>
</dbReference>
<name>A0ABN9WE58_9DINO</name>